<dbReference type="Gene3D" id="3.90.215.10">
    <property type="entry name" value="Gamma Fibrinogen, chain A, domain 1"/>
    <property type="match status" value="1"/>
</dbReference>
<feature type="domain" description="Fibrinogen C-terminal" evidence="2">
    <location>
        <begin position="169"/>
        <end position="344"/>
    </location>
</feature>
<feature type="compositionally biased region" description="Basic and acidic residues" evidence="1">
    <location>
        <begin position="1"/>
        <end position="17"/>
    </location>
</feature>
<dbReference type="InterPro" id="IPR014716">
    <property type="entry name" value="Fibrinogen_a/b/g_C_1"/>
</dbReference>
<dbReference type="GO" id="GO:0005615">
    <property type="term" value="C:extracellular space"/>
    <property type="evidence" value="ECO:0007669"/>
    <property type="project" value="TreeGrafter"/>
</dbReference>
<evidence type="ECO:0000256" key="1">
    <source>
        <dbReference type="SAM" id="MobiDB-lite"/>
    </source>
</evidence>
<dbReference type="NCBIfam" id="NF040941">
    <property type="entry name" value="GGGWT_bact"/>
    <property type="match status" value="1"/>
</dbReference>
<proteinExistence type="predicted"/>
<dbReference type="RefSeq" id="XP_019636997.1">
    <property type="nucleotide sequence ID" value="XM_019781438.1"/>
</dbReference>
<evidence type="ECO:0000313" key="3">
    <source>
        <dbReference type="Proteomes" id="UP000515135"/>
    </source>
</evidence>
<dbReference type="PANTHER" id="PTHR19143:SF458">
    <property type="entry name" value="FIBRINOGEN C-TERMINAL DOMAIN-CONTAINING PROTEIN-RELATED"/>
    <property type="match status" value="1"/>
</dbReference>
<keyword evidence="3" id="KW-1185">Reference proteome</keyword>
<dbReference type="PANTHER" id="PTHR19143">
    <property type="entry name" value="FIBRINOGEN/TENASCIN/ANGIOPOEITIN"/>
    <property type="match status" value="1"/>
</dbReference>
<dbReference type="GeneID" id="109479473"/>
<organism evidence="3 4">
    <name type="scientific">Branchiostoma belcheri</name>
    <name type="common">Amphioxus</name>
    <dbReference type="NCBI Taxonomy" id="7741"/>
    <lineage>
        <taxon>Eukaryota</taxon>
        <taxon>Metazoa</taxon>
        <taxon>Chordata</taxon>
        <taxon>Cephalochordata</taxon>
        <taxon>Leptocardii</taxon>
        <taxon>Amphioxiformes</taxon>
        <taxon>Branchiostomatidae</taxon>
        <taxon>Branchiostoma</taxon>
    </lineage>
</organism>
<dbReference type="Pfam" id="PF00147">
    <property type="entry name" value="Fibrinogen_C"/>
    <property type="match status" value="1"/>
</dbReference>
<sequence length="359" mass="40224">MQAVDEVRAVPRLEQKPTDSIGSHVELPLTPNSSHQGEMAGQEIPMSQLNGDTTDNKESTRNTEQPRDGQDVAKESSQMVSRLYGDTTDIKETVSPSNGEEKPRVMSELCACGDPTDPDALTRLYENSENKKQYDEDKQSTSVLYQAGTPPDEGDQIGDMSATGARVINEAPGKCRDCAEIYEGGSTTSGVYLVTLQNNTPVEVYCDMDTDGGGWTIIQRRIDGTVPFNRTWEDYKQGFGNKDGEHWLGNDNIHLLTNQKDYRLQLFFLSQRKQKNLTFTCSRGFFKVSNEKSNYTLDYRKGKPSGACDHLIKSAFRQAFSTVDRDNDNLPFSCAKLYGGGWWYTYVMFSVPRDKMLAE</sequence>
<feature type="compositionally biased region" description="Basic and acidic residues" evidence="1">
    <location>
        <begin position="54"/>
        <end position="74"/>
    </location>
</feature>
<dbReference type="SMART" id="SM00186">
    <property type="entry name" value="FBG"/>
    <property type="match status" value="1"/>
</dbReference>
<feature type="region of interest" description="Disordered" evidence="1">
    <location>
        <begin position="1"/>
        <end position="104"/>
    </location>
</feature>
<dbReference type="KEGG" id="bbel:109479473"/>
<name>A0A6P5A1A0_BRABE</name>
<protein>
    <submittedName>
        <fullName evidence="4">Ficolin-1-like</fullName>
    </submittedName>
</protein>
<dbReference type="PROSITE" id="PS51406">
    <property type="entry name" value="FIBRINOGEN_C_2"/>
    <property type="match status" value="1"/>
</dbReference>
<dbReference type="InterPro" id="IPR002181">
    <property type="entry name" value="Fibrinogen_a/b/g_C_dom"/>
</dbReference>
<gene>
    <name evidence="4" type="primary">LOC109479473</name>
</gene>
<dbReference type="AlphaFoldDB" id="A0A6P5A1A0"/>
<dbReference type="InterPro" id="IPR050373">
    <property type="entry name" value="Fibrinogen_C-term_domain"/>
</dbReference>
<reference evidence="4" key="1">
    <citation type="submission" date="2025-08" db="UniProtKB">
        <authorList>
            <consortium name="RefSeq"/>
        </authorList>
    </citation>
    <scope>IDENTIFICATION</scope>
    <source>
        <tissue evidence="4">Gonad</tissue>
    </source>
</reference>
<dbReference type="SUPFAM" id="SSF56496">
    <property type="entry name" value="Fibrinogen C-terminal domain-like"/>
    <property type="match status" value="1"/>
</dbReference>
<dbReference type="InterPro" id="IPR036056">
    <property type="entry name" value="Fibrinogen-like_C"/>
</dbReference>
<dbReference type="OrthoDB" id="6130531at2759"/>
<dbReference type="CDD" id="cd00087">
    <property type="entry name" value="FReD"/>
    <property type="match status" value="1"/>
</dbReference>
<accession>A0A6P5A1A0</accession>
<evidence type="ECO:0000313" key="4">
    <source>
        <dbReference type="RefSeq" id="XP_019636997.1"/>
    </source>
</evidence>
<evidence type="ECO:0000259" key="2">
    <source>
        <dbReference type="PROSITE" id="PS51406"/>
    </source>
</evidence>
<dbReference type="Proteomes" id="UP000515135">
    <property type="component" value="Unplaced"/>
</dbReference>